<accession>A0ACC2IKW4</accession>
<sequence length="113" mass="12670">MAGIPSDTFFVIHNRDGTSGAEVKPAVLKSWEQTSTHAFFQALLNLIRRDMLVINHSVDNNPDGCAEQQTRPEEQALTSPERAMRNTLPIPDRSSARRKSLGDIFQALHQCLR</sequence>
<organism evidence="1 2">
    <name type="scientific">Boeremia exigua</name>
    <dbReference type="NCBI Taxonomy" id="749465"/>
    <lineage>
        <taxon>Eukaryota</taxon>
        <taxon>Fungi</taxon>
        <taxon>Dikarya</taxon>
        <taxon>Ascomycota</taxon>
        <taxon>Pezizomycotina</taxon>
        <taxon>Dothideomycetes</taxon>
        <taxon>Pleosporomycetidae</taxon>
        <taxon>Pleosporales</taxon>
        <taxon>Pleosporineae</taxon>
        <taxon>Didymellaceae</taxon>
        <taxon>Boeremia</taxon>
    </lineage>
</organism>
<name>A0ACC2IKW4_9PLEO</name>
<evidence type="ECO:0000313" key="1">
    <source>
        <dbReference type="EMBL" id="KAJ8115831.1"/>
    </source>
</evidence>
<keyword evidence="2" id="KW-1185">Reference proteome</keyword>
<evidence type="ECO:0000313" key="2">
    <source>
        <dbReference type="Proteomes" id="UP001153331"/>
    </source>
</evidence>
<protein>
    <submittedName>
        <fullName evidence="1">Uncharacterized protein</fullName>
    </submittedName>
</protein>
<dbReference type="Proteomes" id="UP001153331">
    <property type="component" value="Unassembled WGS sequence"/>
</dbReference>
<gene>
    <name evidence="1" type="ORF">OPT61_g2602</name>
</gene>
<dbReference type="EMBL" id="JAPHNI010000120">
    <property type="protein sequence ID" value="KAJ8115831.1"/>
    <property type="molecule type" value="Genomic_DNA"/>
</dbReference>
<proteinExistence type="predicted"/>
<reference evidence="1" key="1">
    <citation type="submission" date="2022-11" db="EMBL/GenBank/DDBJ databases">
        <title>Genome Sequence of Boeremia exigua.</title>
        <authorList>
            <person name="Buettner E."/>
        </authorList>
    </citation>
    <scope>NUCLEOTIDE SEQUENCE</scope>
    <source>
        <strain evidence="1">CU02</strain>
    </source>
</reference>
<comment type="caution">
    <text evidence="1">The sequence shown here is derived from an EMBL/GenBank/DDBJ whole genome shotgun (WGS) entry which is preliminary data.</text>
</comment>